<protein>
    <submittedName>
        <fullName evidence="2">Type 12 methyltransferase</fullName>
    </submittedName>
</protein>
<keyword evidence="2" id="KW-0489">Methyltransferase</keyword>
<reference evidence="2" key="1">
    <citation type="journal article" date="2014" name="Int. J. Syst. Evol. Microbiol.">
        <title>Complete genome sequence of Corynebacterium casei LMG S-19264T (=DSM 44701T), isolated from a smear-ripened cheese.</title>
        <authorList>
            <consortium name="US DOE Joint Genome Institute (JGI-PGF)"/>
            <person name="Walter F."/>
            <person name="Albersmeier A."/>
            <person name="Kalinowski J."/>
            <person name="Ruckert C."/>
        </authorList>
    </citation>
    <scope>NUCLEOTIDE SEQUENCE</scope>
    <source>
        <strain evidence="2">NBRC 101628</strain>
    </source>
</reference>
<reference evidence="2" key="2">
    <citation type="submission" date="2023-01" db="EMBL/GenBank/DDBJ databases">
        <title>Draft genome sequence of Paraferrimonas sedimenticola strain NBRC 101628.</title>
        <authorList>
            <person name="Sun Q."/>
            <person name="Mori K."/>
        </authorList>
    </citation>
    <scope>NUCLEOTIDE SEQUENCE</scope>
    <source>
        <strain evidence="2">NBRC 101628</strain>
    </source>
</reference>
<dbReference type="PANTHER" id="PTHR43464:SF82">
    <property type="entry name" value="METHYLTRANSFERASE DOMAIN-CONTAINING PROTEIN"/>
    <property type="match status" value="1"/>
</dbReference>
<name>A0AA37RUQ2_9GAMM</name>
<evidence type="ECO:0000313" key="2">
    <source>
        <dbReference type="EMBL" id="GLP95616.1"/>
    </source>
</evidence>
<dbReference type="CDD" id="cd02440">
    <property type="entry name" value="AdoMet_MTases"/>
    <property type="match status" value="1"/>
</dbReference>
<dbReference type="InterPro" id="IPR041698">
    <property type="entry name" value="Methyltransf_25"/>
</dbReference>
<dbReference type="GO" id="GO:0008168">
    <property type="term" value="F:methyltransferase activity"/>
    <property type="evidence" value="ECO:0007669"/>
    <property type="project" value="UniProtKB-KW"/>
</dbReference>
<feature type="domain" description="Methyltransferase" evidence="1">
    <location>
        <begin position="55"/>
        <end position="151"/>
    </location>
</feature>
<proteinExistence type="predicted"/>
<keyword evidence="2" id="KW-0808">Transferase</keyword>
<dbReference type="Proteomes" id="UP001161422">
    <property type="component" value="Unassembled WGS sequence"/>
</dbReference>
<gene>
    <name evidence="2" type="ORF">GCM10007895_09220</name>
</gene>
<dbReference type="InterPro" id="IPR029063">
    <property type="entry name" value="SAM-dependent_MTases_sf"/>
</dbReference>
<evidence type="ECO:0000259" key="1">
    <source>
        <dbReference type="Pfam" id="PF13649"/>
    </source>
</evidence>
<dbReference type="Gene3D" id="3.40.50.150">
    <property type="entry name" value="Vaccinia Virus protein VP39"/>
    <property type="match status" value="1"/>
</dbReference>
<dbReference type="SUPFAM" id="SSF53335">
    <property type="entry name" value="S-adenosyl-L-methionine-dependent methyltransferases"/>
    <property type="match status" value="1"/>
</dbReference>
<organism evidence="2 3">
    <name type="scientific">Paraferrimonas sedimenticola</name>
    <dbReference type="NCBI Taxonomy" id="375674"/>
    <lineage>
        <taxon>Bacteria</taxon>
        <taxon>Pseudomonadati</taxon>
        <taxon>Pseudomonadota</taxon>
        <taxon>Gammaproteobacteria</taxon>
        <taxon>Alteromonadales</taxon>
        <taxon>Ferrimonadaceae</taxon>
        <taxon>Paraferrimonas</taxon>
    </lineage>
</organism>
<dbReference type="EMBL" id="BSNC01000003">
    <property type="protein sequence ID" value="GLP95616.1"/>
    <property type="molecule type" value="Genomic_DNA"/>
</dbReference>
<keyword evidence="3" id="KW-1185">Reference proteome</keyword>
<dbReference type="GO" id="GO:0032259">
    <property type="term" value="P:methylation"/>
    <property type="evidence" value="ECO:0007669"/>
    <property type="project" value="UniProtKB-KW"/>
</dbReference>
<sequence>MHSAEFRQTNQASWDERTKDHLNSSFYDVAGFLKGESSLPAIDLAELPNIEGKRVLHLQCHFGLDTLSLARMGTARTVGVDLSPVAIDAAKQLAHQTRLDRVEFLCCDVLELDQHLDGEFDLVYASYGAICWLGDLPAWAKLIHKYLAPGGQFYLAEFHPAYTLIYDKASYFFQPTPDRIEEQSYIEGEQQAHPFYCWSHSIADVVTALLDANLQLTMLREHDYSPYNCFEGLYEKAPGQFQAEGIPHPVPMVFSLLARRP</sequence>
<evidence type="ECO:0000313" key="3">
    <source>
        <dbReference type="Proteomes" id="UP001161422"/>
    </source>
</evidence>
<dbReference type="RefSeq" id="WP_095505610.1">
    <property type="nucleotide sequence ID" value="NZ_BSNC01000003.1"/>
</dbReference>
<comment type="caution">
    <text evidence="2">The sequence shown here is derived from an EMBL/GenBank/DDBJ whole genome shotgun (WGS) entry which is preliminary data.</text>
</comment>
<dbReference type="PANTHER" id="PTHR43464">
    <property type="entry name" value="METHYLTRANSFERASE"/>
    <property type="match status" value="1"/>
</dbReference>
<dbReference type="Pfam" id="PF13649">
    <property type="entry name" value="Methyltransf_25"/>
    <property type="match status" value="1"/>
</dbReference>
<dbReference type="AlphaFoldDB" id="A0AA37RUQ2"/>
<accession>A0AA37RUQ2</accession>